<feature type="signal peptide" evidence="1">
    <location>
        <begin position="1"/>
        <end position="19"/>
    </location>
</feature>
<dbReference type="GeneID" id="78571386"/>
<dbReference type="Gene3D" id="2.180.10.10">
    <property type="entry name" value="RHS repeat-associated core"/>
    <property type="match status" value="1"/>
</dbReference>
<dbReference type="Proteomes" id="UP000254235">
    <property type="component" value="Unassembled WGS sequence"/>
</dbReference>
<dbReference type="EMBL" id="UGTP01000001">
    <property type="protein sequence ID" value="SUC13101.1"/>
    <property type="molecule type" value="Genomic_DNA"/>
</dbReference>
<organism evidence="2 3">
    <name type="scientific">Prevotella pallens</name>
    <dbReference type="NCBI Taxonomy" id="60133"/>
    <lineage>
        <taxon>Bacteria</taxon>
        <taxon>Pseudomonadati</taxon>
        <taxon>Bacteroidota</taxon>
        <taxon>Bacteroidia</taxon>
        <taxon>Bacteroidales</taxon>
        <taxon>Prevotellaceae</taxon>
        <taxon>Prevotella</taxon>
    </lineage>
</organism>
<evidence type="ECO:0000313" key="3">
    <source>
        <dbReference type="Proteomes" id="UP000254235"/>
    </source>
</evidence>
<feature type="chain" id="PRO_5016565261" description="YD repeat (Two copies)" evidence="1">
    <location>
        <begin position="20"/>
        <end position="1041"/>
    </location>
</feature>
<reference evidence="2 3" key="1">
    <citation type="submission" date="2018-06" db="EMBL/GenBank/DDBJ databases">
        <authorList>
            <consortium name="Pathogen Informatics"/>
            <person name="Doyle S."/>
        </authorList>
    </citation>
    <scope>NUCLEOTIDE SEQUENCE [LARGE SCALE GENOMIC DNA]</scope>
    <source>
        <strain evidence="2 3">NCTC13043</strain>
    </source>
</reference>
<protein>
    <recommendedName>
        <fullName evidence="4">YD repeat (Two copies)</fullName>
    </recommendedName>
</protein>
<evidence type="ECO:0000313" key="2">
    <source>
        <dbReference type="EMBL" id="SUC13101.1"/>
    </source>
</evidence>
<gene>
    <name evidence="2" type="ORF">NCTC13043_01725</name>
</gene>
<evidence type="ECO:0008006" key="4">
    <source>
        <dbReference type="Google" id="ProtNLM"/>
    </source>
</evidence>
<sequence>MKKIIVLAISLVLAFNLYAQPKSNGNIPASTRYQVTNIQSPNIASLGLYGDFPVSYFTGTPSIEIPLYEIPLEDKKIPITLSYHSSSVRPDQHPGWIGLGWNLNAGGAIYRSVQDLPDEYSNTQRPRLANIGYYFNHNLLSNSDWNKLPYLRNIAQGEGSLADTQPDIFSFNFLGFSGHFYMSENGKWEVESRTKFKVIFNDNFVDVPLSKRGTNREFYENPCVFSGFTLISDDGTQYVFGESPNAIEYSMGFFDQYYDEWVANAWYLTKIISPKGNSINFVYERGDYVSQMYISIYADLGSYTFSNGDDAECSSFSPPSLRDSYNGKLISPVYLNNISFDIGSLEFKRDSTNELKWPVKAYESKFFWGRKYTHGEGFLPILQVLCIKYSPLNYFDEGYPECLQKLIWYKLSSIHVKNKKGNLCKDINLNYDDMPQRRLSLQSVVENAGVSGSKSYSFEYSDMEKLPPYLSNELDHWGYYNGRNAELSPYLEAYSKYREPSPKLLTYGVLSKITYPTGGYTRFVFEPNDYRKQLKLNRWEGCEPTLFSNQYAGGTRIKQIINSATGNASDEIVSREYYYTSDYLQKKESSSFSSGVLGGQFQYYFTNYIVKAFNDMDAKRNIKFFSSNSVLPACNNSGSHIGYTEVIEKFNDKSFNRYIYSNFDNGYLDAPCDAIIQFSRTPYTHYASKEHERGLLLRQEAYNSNKSLVSSKDYAYIKDTDIKGAERKSYVNSMETAYRNVCPGTEFSFDAISYDEGCAYKIYTYSMLPSKEISKIFAKGDSSITTTTYEYNGNNLISSKTVDDNYGNKQKVSYTYPSSYGSIPVYADMVNKNMLNYPIEELTLKNSYVTSGTLTTYEKFNNSNILPSATYQLNVSSQIPVENFSSFTGTSKDSRYGTVPLFQFTKYSPNGNISEIRGKDGMTICYLWSYSGCYPIAEIRNATLSQVEALLGGKARVDEFSKRICPSLADIKGLLSNMLKTNVLPKTQITYYSYNPLVGMASKTTPNGVTTYYKYDTLGRLVEVKDMHDKVVNQYQYHYKH</sequence>
<accession>A0A379F3A3</accession>
<dbReference type="OrthoDB" id="9814627at2"/>
<keyword evidence="1" id="KW-0732">Signal</keyword>
<dbReference type="RefSeq" id="WP_115083688.1">
    <property type="nucleotide sequence ID" value="NZ_UGTP01000001.1"/>
</dbReference>
<name>A0A379F3A3_9BACT</name>
<evidence type="ECO:0000256" key="1">
    <source>
        <dbReference type="SAM" id="SignalP"/>
    </source>
</evidence>
<dbReference type="AlphaFoldDB" id="A0A379F3A3"/>
<proteinExistence type="predicted"/>